<evidence type="ECO:0000256" key="9">
    <source>
        <dbReference type="ARBA" id="ARBA00023316"/>
    </source>
</evidence>
<dbReference type="InterPro" id="IPR037654">
    <property type="entry name" value="Big1"/>
</dbReference>
<dbReference type="PANTHER" id="PTHR28285:SF1">
    <property type="entry name" value="PROTEIN BIG1"/>
    <property type="match status" value="1"/>
</dbReference>
<dbReference type="OrthoDB" id="9985059at2759"/>
<evidence type="ECO:0000256" key="6">
    <source>
        <dbReference type="ARBA" id="ARBA00022824"/>
    </source>
</evidence>
<dbReference type="Proteomes" id="UP000761534">
    <property type="component" value="Unassembled WGS sequence"/>
</dbReference>
<dbReference type="PANTHER" id="PTHR28285">
    <property type="entry name" value="PROTEIN BIG1"/>
    <property type="match status" value="1"/>
</dbReference>
<keyword evidence="14" id="KW-1185">Reference proteome</keyword>
<sequence>MISRVVYVATLFLAGCQAFEDASPFLLVSSTKNLDFNTESDGNSQSLSTTNLVEDSRQVLDSCPADAYILVDQPGLHSSDFEHSETVAPHLAKVIDSAAAAQEVANVYYSSSSNESRKKLKDFLLDNCKAKELTVDPSTGSFKTYVDTTPRVITMDFDPITTDDKEGRTKQLRNNDDLLYSVISLLPSPNYVLVYTSSPAGANTYRQEETTVQETANFNLTGDSLFENYKFFSPGIFMGTLVAIFLLLILSQAVSWLSDLQVSYKSFEGKRESQSKQQ</sequence>
<evidence type="ECO:0000256" key="11">
    <source>
        <dbReference type="SAM" id="SignalP"/>
    </source>
</evidence>
<evidence type="ECO:0000256" key="2">
    <source>
        <dbReference type="ARBA" id="ARBA00008203"/>
    </source>
</evidence>
<organism evidence="13 14">
    <name type="scientific">Trichomonascus ciferrii</name>
    <dbReference type="NCBI Taxonomy" id="44093"/>
    <lineage>
        <taxon>Eukaryota</taxon>
        <taxon>Fungi</taxon>
        <taxon>Dikarya</taxon>
        <taxon>Ascomycota</taxon>
        <taxon>Saccharomycotina</taxon>
        <taxon>Dipodascomycetes</taxon>
        <taxon>Dipodascales</taxon>
        <taxon>Trichomonascaceae</taxon>
        <taxon>Trichomonascus</taxon>
        <taxon>Trichomonascus ciferrii complex</taxon>
    </lineage>
</organism>
<dbReference type="InterPro" id="IPR046756">
    <property type="entry name" value="VAS1/VOA1_TM"/>
</dbReference>
<evidence type="ECO:0000313" key="13">
    <source>
        <dbReference type="EMBL" id="KAA8914439.1"/>
    </source>
</evidence>
<evidence type="ECO:0000256" key="3">
    <source>
        <dbReference type="ARBA" id="ARBA00022089"/>
    </source>
</evidence>
<keyword evidence="6" id="KW-0256">Endoplasmic reticulum</keyword>
<evidence type="ECO:0000256" key="7">
    <source>
        <dbReference type="ARBA" id="ARBA00022989"/>
    </source>
</evidence>
<evidence type="ECO:0000313" key="14">
    <source>
        <dbReference type="Proteomes" id="UP000761534"/>
    </source>
</evidence>
<accession>A0A642V5C8</accession>
<dbReference type="Pfam" id="PF20520">
    <property type="entry name" value="Ac45-VOA1_TM"/>
    <property type="match status" value="1"/>
</dbReference>
<dbReference type="AlphaFoldDB" id="A0A642V5C8"/>
<gene>
    <name evidence="13" type="ORF">TRICI_002882</name>
</gene>
<proteinExistence type="inferred from homology"/>
<evidence type="ECO:0000256" key="8">
    <source>
        <dbReference type="ARBA" id="ARBA00023136"/>
    </source>
</evidence>
<keyword evidence="8 10" id="KW-0472">Membrane</keyword>
<feature type="chain" id="PRO_5024869003" description="Protein BIG1" evidence="11">
    <location>
        <begin position="19"/>
        <end position="278"/>
    </location>
</feature>
<evidence type="ECO:0000256" key="4">
    <source>
        <dbReference type="ARBA" id="ARBA00022692"/>
    </source>
</evidence>
<keyword evidence="9" id="KW-0961">Cell wall biogenesis/degradation</keyword>
<comment type="subcellular location">
    <subcellularLocation>
        <location evidence="1">Endoplasmic reticulum membrane</location>
        <topology evidence="1">Single-pass type I membrane protein</topology>
    </subcellularLocation>
</comment>
<feature type="domain" description="V-type proton ATPase subunit S1/VOA1 transmembrane" evidence="12">
    <location>
        <begin position="231"/>
        <end position="268"/>
    </location>
</feature>
<evidence type="ECO:0000256" key="5">
    <source>
        <dbReference type="ARBA" id="ARBA00022729"/>
    </source>
</evidence>
<keyword evidence="4 10" id="KW-0812">Transmembrane</keyword>
<feature type="signal peptide" evidence="11">
    <location>
        <begin position="1"/>
        <end position="18"/>
    </location>
</feature>
<evidence type="ECO:0000256" key="10">
    <source>
        <dbReference type="SAM" id="Phobius"/>
    </source>
</evidence>
<dbReference type="GO" id="GO:0005789">
    <property type="term" value="C:endoplasmic reticulum membrane"/>
    <property type="evidence" value="ECO:0007669"/>
    <property type="project" value="UniProtKB-SubCell"/>
</dbReference>
<protein>
    <recommendedName>
        <fullName evidence="3">Protein BIG1</fullName>
    </recommendedName>
</protein>
<dbReference type="VEuPathDB" id="FungiDB:TRICI_002882"/>
<keyword evidence="7 10" id="KW-1133">Transmembrane helix</keyword>
<reference evidence="13" key="1">
    <citation type="journal article" date="2019" name="G3 (Bethesda)">
        <title>Genome Assemblies of Two Rare Opportunistic Yeast Pathogens: Diutina rugosa (syn. Candida rugosa) and Trichomonascus ciferrii (syn. Candida ciferrii).</title>
        <authorList>
            <person name="Mixao V."/>
            <person name="Saus E."/>
            <person name="Hansen A.P."/>
            <person name="Lass-Florl C."/>
            <person name="Gabaldon T."/>
        </authorList>
    </citation>
    <scope>NUCLEOTIDE SEQUENCE</scope>
    <source>
        <strain evidence="13">CBS 4856</strain>
    </source>
</reference>
<comment type="caution">
    <text evidence="13">The sequence shown here is derived from an EMBL/GenBank/DDBJ whole genome shotgun (WGS) entry which is preliminary data.</text>
</comment>
<dbReference type="EMBL" id="SWFS01000200">
    <property type="protein sequence ID" value="KAA8914439.1"/>
    <property type="molecule type" value="Genomic_DNA"/>
</dbReference>
<evidence type="ECO:0000256" key="1">
    <source>
        <dbReference type="ARBA" id="ARBA00004115"/>
    </source>
</evidence>
<keyword evidence="5 11" id="KW-0732">Signal</keyword>
<dbReference type="GO" id="GO:0009272">
    <property type="term" value="P:fungal-type cell wall biogenesis"/>
    <property type="evidence" value="ECO:0007669"/>
    <property type="project" value="TreeGrafter"/>
</dbReference>
<dbReference type="GO" id="GO:0071555">
    <property type="term" value="P:cell wall organization"/>
    <property type="evidence" value="ECO:0007669"/>
    <property type="project" value="UniProtKB-KW"/>
</dbReference>
<comment type="similarity">
    <text evidence="2">Belongs to the BIG1 family.</text>
</comment>
<dbReference type="PROSITE" id="PS51257">
    <property type="entry name" value="PROKAR_LIPOPROTEIN"/>
    <property type="match status" value="1"/>
</dbReference>
<dbReference type="GO" id="GO:0006078">
    <property type="term" value="P:(1-&gt;6)-beta-D-glucan biosynthetic process"/>
    <property type="evidence" value="ECO:0007669"/>
    <property type="project" value="TreeGrafter"/>
</dbReference>
<name>A0A642V5C8_9ASCO</name>
<evidence type="ECO:0000259" key="12">
    <source>
        <dbReference type="Pfam" id="PF20520"/>
    </source>
</evidence>
<feature type="transmembrane region" description="Helical" evidence="10">
    <location>
        <begin position="236"/>
        <end position="257"/>
    </location>
</feature>